<dbReference type="Gene3D" id="3.60.110.10">
    <property type="entry name" value="Carbon-nitrogen hydrolase"/>
    <property type="match status" value="1"/>
</dbReference>
<dbReference type="KEGG" id="banc:PU02_0588"/>
<dbReference type="Pfam" id="PF20154">
    <property type="entry name" value="LNT_N"/>
    <property type="match status" value="1"/>
</dbReference>
<evidence type="ECO:0000256" key="8">
    <source>
        <dbReference type="ARBA" id="ARBA00023315"/>
    </source>
</evidence>
<feature type="transmembrane region" description="Helical" evidence="9">
    <location>
        <begin position="205"/>
        <end position="223"/>
    </location>
</feature>
<dbReference type="PANTHER" id="PTHR38686:SF1">
    <property type="entry name" value="APOLIPOPROTEIN N-ACYLTRANSFERASE"/>
    <property type="match status" value="1"/>
</dbReference>
<feature type="domain" description="CN hydrolase" evidence="10">
    <location>
        <begin position="244"/>
        <end position="492"/>
    </location>
</feature>
<dbReference type="RefSeq" id="WP_053943981.1">
    <property type="nucleotide sequence ID" value="NZ_CP010401.1"/>
</dbReference>
<keyword evidence="3 9" id="KW-1003">Cell membrane</keyword>
<feature type="transmembrane region" description="Helical" evidence="9">
    <location>
        <begin position="65"/>
        <end position="88"/>
    </location>
</feature>
<evidence type="ECO:0000256" key="6">
    <source>
        <dbReference type="ARBA" id="ARBA00022989"/>
    </source>
</evidence>
<dbReference type="OrthoDB" id="9804277at2"/>
<feature type="transmembrane region" description="Helical" evidence="9">
    <location>
        <begin position="20"/>
        <end position="53"/>
    </location>
</feature>
<dbReference type="NCBIfam" id="TIGR00546">
    <property type="entry name" value="lnt"/>
    <property type="match status" value="1"/>
</dbReference>
<dbReference type="GO" id="GO:0016410">
    <property type="term" value="F:N-acyltransferase activity"/>
    <property type="evidence" value="ECO:0007669"/>
    <property type="project" value="UniProtKB-UniRule"/>
</dbReference>
<comment type="similarity">
    <text evidence="2 9">Belongs to the CN hydrolase family. Apolipoprotein N-acyltransferase subfamily.</text>
</comment>
<dbReference type="UniPathway" id="UPA00666"/>
<feature type="transmembrane region" description="Helical" evidence="9">
    <location>
        <begin position="100"/>
        <end position="128"/>
    </location>
</feature>
<dbReference type="CDD" id="cd07571">
    <property type="entry name" value="ALP_N-acyl_transferase"/>
    <property type="match status" value="1"/>
</dbReference>
<keyword evidence="8 9" id="KW-0012">Acyltransferase</keyword>
<feature type="transmembrane region" description="Helical" evidence="9">
    <location>
        <begin position="170"/>
        <end position="193"/>
    </location>
</feature>
<dbReference type="GO" id="GO:0005886">
    <property type="term" value="C:plasma membrane"/>
    <property type="evidence" value="ECO:0007669"/>
    <property type="project" value="UniProtKB-SubCell"/>
</dbReference>
<evidence type="ECO:0000259" key="10">
    <source>
        <dbReference type="PROSITE" id="PS50263"/>
    </source>
</evidence>
<dbReference type="EC" id="2.3.1.269" evidence="9"/>
<comment type="subcellular location">
    <subcellularLocation>
        <location evidence="1 9">Cell membrane</location>
        <topology evidence="1 9">Multi-pass membrane protein</topology>
    </subcellularLocation>
</comment>
<dbReference type="InterPro" id="IPR004563">
    <property type="entry name" value="Apolipo_AcylTrfase"/>
</dbReference>
<accession>A0A0M4LJD2</accession>
<keyword evidence="12" id="KW-1185">Reference proteome</keyword>
<protein>
    <recommendedName>
        <fullName evidence="9">Apolipoprotein N-acyltransferase</fullName>
        <shortName evidence="9">ALP N-acyltransferase</shortName>
        <ecNumber evidence="9">2.3.1.269</ecNumber>
    </recommendedName>
</protein>
<dbReference type="InterPro" id="IPR036526">
    <property type="entry name" value="C-N_Hydrolase_sf"/>
</dbReference>
<keyword evidence="11" id="KW-0449">Lipoprotein</keyword>
<reference evidence="11 12" key="1">
    <citation type="journal article" date="2015" name="Genome Announc.">
        <title>Complete Genome Sequence of Bartonella ancashensis Strain 20.00, Isolated from the Blood of a Patient with Verruga Peruana.</title>
        <authorList>
            <person name="Hang J."/>
            <person name="Mullins K.E."/>
            <person name="Clifford R.J."/>
            <person name="Onmus-Leone F."/>
            <person name="Yang Y."/>
            <person name="Jiang J."/>
            <person name="Leguia M."/>
            <person name="Kasper M.R."/>
            <person name="Maguina C."/>
            <person name="Lesho E.P."/>
            <person name="Jarman R.G."/>
            <person name="Richards A.L."/>
            <person name="Blazes D."/>
        </authorList>
    </citation>
    <scope>NUCLEOTIDE SEQUENCE [LARGE SCALE GENOMIC DNA]</scope>
    <source>
        <strain evidence="11 12">20.00</strain>
    </source>
</reference>
<dbReference type="PATRIC" id="fig|1318743.3.peg.602"/>
<feature type="transmembrane region" description="Helical" evidence="9">
    <location>
        <begin position="135"/>
        <end position="158"/>
    </location>
</feature>
<comment type="catalytic activity">
    <reaction evidence="9">
        <text>N-terminal S-1,2-diacyl-sn-glyceryl-L-cysteinyl-[lipoprotein] + a glycerophospholipid = N-acyl-S-1,2-diacyl-sn-glyceryl-L-cysteinyl-[lipoprotein] + a 2-acyl-sn-glycero-3-phospholipid + H(+)</text>
        <dbReference type="Rhea" id="RHEA:48228"/>
        <dbReference type="Rhea" id="RHEA-COMP:14681"/>
        <dbReference type="Rhea" id="RHEA-COMP:14684"/>
        <dbReference type="ChEBI" id="CHEBI:15378"/>
        <dbReference type="ChEBI" id="CHEBI:136912"/>
        <dbReference type="ChEBI" id="CHEBI:140656"/>
        <dbReference type="ChEBI" id="CHEBI:140657"/>
        <dbReference type="ChEBI" id="CHEBI:140660"/>
        <dbReference type="EC" id="2.3.1.269"/>
    </reaction>
</comment>
<keyword evidence="6 9" id="KW-1133">Transmembrane helix</keyword>
<gene>
    <name evidence="9" type="primary">lnt</name>
    <name evidence="11" type="ORF">PU02_0588</name>
</gene>
<evidence type="ECO:0000256" key="2">
    <source>
        <dbReference type="ARBA" id="ARBA00010065"/>
    </source>
</evidence>
<dbReference type="InterPro" id="IPR045378">
    <property type="entry name" value="LNT_N"/>
</dbReference>
<comment type="function">
    <text evidence="9">Catalyzes the phospholipid dependent N-acylation of the N-terminal cysteine of apolipoprotein, the last step in lipoprotein maturation.</text>
</comment>
<evidence type="ECO:0000256" key="5">
    <source>
        <dbReference type="ARBA" id="ARBA00022692"/>
    </source>
</evidence>
<evidence type="ECO:0000313" key="11">
    <source>
        <dbReference type="EMBL" id="ALE03402.1"/>
    </source>
</evidence>
<keyword evidence="4 9" id="KW-0808">Transferase</keyword>
<evidence type="ECO:0000313" key="12">
    <source>
        <dbReference type="Proteomes" id="UP000057213"/>
    </source>
</evidence>
<dbReference type="AlphaFoldDB" id="A0A0M4LJD2"/>
<comment type="pathway">
    <text evidence="9">Protein modification; lipoprotein biosynthesis (N-acyl transfer).</text>
</comment>
<dbReference type="PROSITE" id="PS50263">
    <property type="entry name" value="CN_HYDROLASE"/>
    <property type="match status" value="1"/>
</dbReference>
<dbReference type="PANTHER" id="PTHR38686">
    <property type="entry name" value="APOLIPOPROTEIN N-ACYLTRANSFERASE"/>
    <property type="match status" value="1"/>
</dbReference>
<evidence type="ECO:0000256" key="7">
    <source>
        <dbReference type="ARBA" id="ARBA00023136"/>
    </source>
</evidence>
<keyword evidence="5 9" id="KW-0812">Transmembrane</keyword>
<dbReference type="HAMAP" id="MF_01148">
    <property type="entry name" value="Lnt"/>
    <property type="match status" value="1"/>
</dbReference>
<proteinExistence type="inferred from homology"/>
<dbReference type="SUPFAM" id="SSF56317">
    <property type="entry name" value="Carbon-nitrogen hydrolase"/>
    <property type="match status" value="1"/>
</dbReference>
<evidence type="ECO:0000256" key="3">
    <source>
        <dbReference type="ARBA" id="ARBA00022475"/>
    </source>
</evidence>
<dbReference type="GO" id="GO:0042158">
    <property type="term" value="P:lipoprotein biosynthetic process"/>
    <property type="evidence" value="ECO:0007669"/>
    <property type="project" value="UniProtKB-UniRule"/>
</dbReference>
<organism evidence="11 12">
    <name type="scientific">Bartonella ancashensis</name>
    <dbReference type="NCBI Taxonomy" id="1318743"/>
    <lineage>
        <taxon>Bacteria</taxon>
        <taxon>Pseudomonadati</taxon>
        <taxon>Pseudomonadota</taxon>
        <taxon>Alphaproteobacteria</taxon>
        <taxon>Hyphomicrobiales</taxon>
        <taxon>Bartonellaceae</taxon>
        <taxon>Bartonella</taxon>
    </lineage>
</organism>
<name>A0A0M4LJD2_9HYPH</name>
<evidence type="ECO:0000256" key="1">
    <source>
        <dbReference type="ARBA" id="ARBA00004651"/>
    </source>
</evidence>
<dbReference type="Proteomes" id="UP000057213">
    <property type="component" value="Chromosome"/>
</dbReference>
<dbReference type="Pfam" id="PF00795">
    <property type="entry name" value="CN_hydrolase"/>
    <property type="match status" value="1"/>
</dbReference>
<evidence type="ECO:0000256" key="4">
    <source>
        <dbReference type="ARBA" id="ARBA00022679"/>
    </source>
</evidence>
<dbReference type="InterPro" id="IPR003010">
    <property type="entry name" value="C-N_Hydrolase"/>
</dbReference>
<sequence>MFFKKFISLPLSITGWKRQFSIFLCGCLTSLALPPLSFTPICFITFPIFIIFLDSINTLKNNRARLLINALSCGNFGFGYFVCSLWWLGSALLIDQTFFWAIPFAVFGLPACLAFFWFLSGFIVGLLWIKGIARFFVLAFALGLAELLRAILFTGFPWNSLAYTAMPTPIFMQSNVIIGLYGMNILAVLAYSLPTVLLTNEKKCTALFCCFSMILAHISFGFYRLNTAPSITHYQTSEHWVRIIQPSIQQNEKWNNATQEDIFKTLLALSSAPTKSRIPKPNFIVWPETSVPYIINDTSTITMRIASILNPQQWAIVGAVRTNNNLSDNSTHYFNTIQVIDVRGNILHVSDKLHLVPFGEYIPYKSLFNKIGLHAFAHNNGYSATTTRKTVMMPNGISYLPLICYEIIFPHEMTFSGSFPQIIINVTNDAWFGMTPGPHQHFQQARLRAVELGIPLIRAANNGISAVVDPYGRVVAALKQNVVGSLDSPIPPPNVPTWGDEHRTFSTFILFILMLLCRVGSATARKFNN</sequence>
<evidence type="ECO:0000256" key="9">
    <source>
        <dbReference type="HAMAP-Rule" id="MF_01148"/>
    </source>
</evidence>
<dbReference type="EMBL" id="CP010401">
    <property type="protein sequence ID" value="ALE03402.1"/>
    <property type="molecule type" value="Genomic_DNA"/>
</dbReference>
<dbReference type="STRING" id="1318743.PU02_0588"/>
<keyword evidence="7 9" id="KW-0472">Membrane</keyword>